<keyword evidence="3" id="KW-1185">Reference proteome</keyword>
<protein>
    <recommendedName>
        <fullName evidence="1">DUF6036 domain-containing protein</fullName>
    </recommendedName>
</protein>
<evidence type="ECO:0000313" key="3">
    <source>
        <dbReference type="Proteomes" id="UP000269374"/>
    </source>
</evidence>
<evidence type="ECO:0000259" key="1">
    <source>
        <dbReference type="Pfam" id="PF19502"/>
    </source>
</evidence>
<dbReference type="Proteomes" id="UP000269374">
    <property type="component" value="Chromosome"/>
</dbReference>
<reference evidence="2 3" key="1">
    <citation type="submission" date="2018-09" db="EMBL/GenBank/DDBJ databases">
        <title>Genome sequencing of strain 1JSPR-7.</title>
        <authorList>
            <person name="Heo J."/>
            <person name="Kim S.-J."/>
            <person name="Kwon S.-W."/>
        </authorList>
    </citation>
    <scope>NUCLEOTIDE SEQUENCE [LARGE SCALE GENOMIC DNA]</scope>
    <source>
        <strain evidence="2 3">1JSPR-7</strain>
    </source>
</reference>
<dbReference type="OrthoDB" id="2218565at2"/>
<dbReference type="InterPro" id="IPR045792">
    <property type="entry name" value="DUF6036"/>
</dbReference>
<name>A0A387BGX7_9LACT</name>
<dbReference type="RefSeq" id="WP_120771508.1">
    <property type="nucleotide sequence ID" value="NZ_CP032627.1"/>
</dbReference>
<feature type="domain" description="DUF6036" evidence="1">
    <location>
        <begin position="11"/>
        <end position="126"/>
    </location>
</feature>
<proteinExistence type="predicted"/>
<dbReference type="Pfam" id="PF19502">
    <property type="entry name" value="DUF6036"/>
    <property type="match status" value="1"/>
</dbReference>
<dbReference type="AlphaFoldDB" id="A0A387BGX7"/>
<dbReference type="KEGG" id="lact:D7I46_02870"/>
<evidence type="ECO:0000313" key="2">
    <source>
        <dbReference type="EMBL" id="AYG00120.1"/>
    </source>
</evidence>
<organism evidence="2 3">
    <name type="scientific">Lactococcus allomyrinae</name>
    <dbReference type="NCBI Taxonomy" id="2419773"/>
    <lineage>
        <taxon>Bacteria</taxon>
        <taxon>Bacillati</taxon>
        <taxon>Bacillota</taxon>
        <taxon>Bacilli</taxon>
        <taxon>Lactobacillales</taxon>
        <taxon>Streptococcaceae</taxon>
        <taxon>Lactococcus</taxon>
    </lineage>
</organism>
<dbReference type="EMBL" id="CP032627">
    <property type="protein sequence ID" value="AYG00120.1"/>
    <property type="molecule type" value="Genomic_DNA"/>
</dbReference>
<accession>A0A387BGX7</accession>
<gene>
    <name evidence="2" type="ORF">D7I46_02870</name>
</gene>
<sequence>MDYQKLFFRLNQKLAENNLTLRLHCVGGFVLEYYGLKATNDIDAFYDSSEKIDYLIKEVGEEFNVGTSKESWLNHAVGRVMSVSSEKNQIVIFQDTNLSVTISSLESVLIDKLQAGRTKDIWDVAKIMQYLEITQPDGLLKLMMKHSEGETDPAIILEAYSIAYGKEALKEYLRQNPDLMRLLK</sequence>